<feature type="domain" description="Carrier" evidence="4">
    <location>
        <begin position="2"/>
        <end position="82"/>
    </location>
</feature>
<evidence type="ECO:0000313" key="5">
    <source>
        <dbReference type="EMBL" id="PRX54818.1"/>
    </source>
</evidence>
<evidence type="ECO:0000256" key="2">
    <source>
        <dbReference type="ARBA" id="ARBA00022553"/>
    </source>
</evidence>
<dbReference type="Gene3D" id="1.10.1200.10">
    <property type="entry name" value="ACP-like"/>
    <property type="match status" value="1"/>
</dbReference>
<keyword evidence="3" id="KW-0444">Lipid biosynthesis</keyword>
<dbReference type="InterPro" id="IPR009081">
    <property type="entry name" value="PP-bd_ACP"/>
</dbReference>
<dbReference type="GO" id="GO:0005737">
    <property type="term" value="C:cytoplasm"/>
    <property type="evidence" value="ECO:0007669"/>
    <property type="project" value="UniProtKB-SubCell"/>
</dbReference>
<comment type="function">
    <text evidence="3">Carrier of the growing fatty acid chain in fatty acid biosynthesis.</text>
</comment>
<keyword evidence="6" id="KW-1185">Reference proteome</keyword>
<comment type="pathway">
    <text evidence="3">Lipid metabolism; fatty acid biosynthesis.</text>
</comment>
<dbReference type="UniPathway" id="UPA00094"/>
<dbReference type="RefSeq" id="WP_106146233.1">
    <property type="nucleotide sequence ID" value="NZ_PVYX01000002.1"/>
</dbReference>
<sequence>MSEKEKRYQELKSIVANYLPDDVSAESISLQSHFINELNINSANLVDIVLDVEDAFDIMLENEDMDQMETVQDALRIVDSKIESRT</sequence>
<dbReference type="SUPFAM" id="SSF47336">
    <property type="entry name" value="ACP-like"/>
    <property type="match status" value="1"/>
</dbReference>
<comment type="similarity">
    <text evidence="3">Belongs to the acyl carrier protein (ACP) family.</text>
</comment>
<accession>A0A2T0MBD9</accession>
<feature type="modified residue" description="O-(pantetheine 4'-phosphoryl)serine" evidence="3">
    <location>
        <position position="42"/>
    </location>
</feature>
<dbReference type="InterPro" id="IPR003231">
    <property type="entry name" value="ACP"/>
</dbReference>
<keyword evidence="3" id="KW-0963">Cytoplasm</keyword>
<keyword evidence="2 3" id="KW-0597">Phosphoprotein</keyword>
<dbReference type="EMBL" id="PVYX01000002">
    <property type="protein sequence ID" value="PRX54818.1"/>
    <property type="molecule type" value="Genomic_DNA"/>
</dbReference>
<dbReference type="AlphaFoldDB" id="A0A2T0MBD9"/>
<dbReference type="GO" id="GO:0000036">
    <property type="term" value="F:acyl carrier activity"/>
    <property type="evidence" value="ECO:0007669"/>
    <property type="project" value="UniProtKB-UniRule"/>
</dbReference>
<proteinExistence type="inferred from homology"/>
<evidence type="ECO:0000256" key="3">
    <source>
        <dbReference type="HAMAP-Rule" id="MF_01217"/>
    </source>
</evidence>
<reference evidence="5 6" key="1">
    <citation type="submission" date="2018-03" db="EMBL/GenBank/DDBJ databases">
        <title>Genomic Encyclopedia of Archaeal and Bacterial Type Strains, Phase II (KMG-II): from individual species to whole genera.</title>
        <authorList>
            <person name="Goeker M."/>
        </authorList>
    </citation>
    <scope>NUCLEOTIDE SEQUENCE [LARGE SCALE GENOMIC DNA]</scope>
    <source>
        <strain evidence="5 6">DSM 25027</strain>
    </source>
</reference>
<protein>
    <recommendedName>
        <fullName evidence="3">Acyl carrier protein</fullName>
        <shortName evidence="3">ACP</shortName>
    </recommendedName>
</protein>
<evidence type="ECO:0000256" key="1">
    <source>
        <dbReference type="ARBA" id="ARBA00022450"/>
    </source>
</evidence>
<dbReference type="InterPro" id="IPR036736">
    <property type="entry name" value="ACP-like_sf"/>
</dbReference>
<dbReference type="HAMAP" id="MF_01217">
    <property type="entry name" value="Acyl_carrier"/>
    <property type="match status" value="1"/>
</dbReference>
<organism evidence="5 6">
    <name type="scientific">Flagellimonas meridianipacifica</name>
    <dbReference type="NCBI Taxonomy" id="1080225"/>
    <lineage>
        <taxon>Bacteria</taxon>
        <taxon>Pseudomonadati</taxon>
        <taxon>Bacteroidota</taxon>
        <taxon>Flavobacteriia</taxon>
        <taxon>Flavobacteriales</taxon>
        <taxon>Flavobacteriaceae</taxon>
        <taxon>Flagellimonas</taxon>
    </lineage>
</organism>
<keyword evidence="3" id="KW-0443">Lipid metabolism</keyword>
<dbReference type="OrthoDB" id="771003at2"/>
<keyword evidence="1 3" id="KW-0596">Phosphopantetheine</keyword>
<evidence type="ECO:0000313" key="6">
    <source>
        <dbReference type="Proteomes" id="UP000237640"/>
    </source>
</evidence>
<dbReference type="Pfam" id="PF00550">
    <property type="entry name" value="PP-binding"/>
    <property type="match status" value="1"/>
</dbReference>
<name>A0A2T0MBD9_9FLAO</name>
<comment type="subcellular location">
    <subcellularLocation>
        <location evidence="3">Cytoplasm</location>
    </subcellularLocation>
</comment>
<comment type="PTM">
    <text evidence="3">4'-phosphopantetheine is transferred from CoA to a specific serine of apo-ACP by AcpS. This modification is essential for activity because fatty acids are bound in thioester linkage to the sulfhydryl of the prosthetic group.</text>
</comment>
<keyword evidence="3" id="KW-0275">Fatty acid biosynthesis</keyword>
<dbReference type="Proteomes" id="UP000237640">
    <property type="component" value="Unassembled WGS sequence"/>
</dbReference>
<gene>
    <name evidence="3" type="primary">acpP</name>
    <name evidence="5" type="ORF">CLV81_3222</name>
</gene>
<evidence type="ECO:0000259" key="4">
    <source>
        <dbReference type="PROSITE" id="PS50075"/>
    </source>
</evidence>
<keyword evidence="3" id="KW-0276">Fatty acid metabolism</keyword>
<comment type="caution">
    <text evidence="5">The sequence shown here is derived from an EMBL/GenBank/DDBJ whole genome shotgun (WGS) entry which is preliminary data.</text>
</comment>
<dbReference type="PROSITE" id="PS50075">
    <property type="entry name" value="CARRIER"/>
    <property type="match status" value="1"/>
</dbReference>